<feature type="region of interest" description="Disordered" evidence="1">
    <location>
        <begin position="184"/>
        <end position="226"/>
    </location>
</feature>
<gene>
    <name evidence="3" type="ORF">ACFQDH_05030</name>
</gene>
<evidence type="ECO:0000259" key="2">
    <source>
        <dbReference type="PROSITE" id="PS51644"/>
    </source>
</evidence>
<organism evidence="3 4">
    <name type="scientific">Flexivirga alba</name>
    <dbReference type="NCBI Taxonomy" id="702742"/>
    <lineage>
        <taxon>Bacteria</taxon>
        <taxon>Bacillati</taxon>
        <taxon>Actinomycetota</taxon>
        <taxon>Actinomycetes</taxon>
        <taxon>Micrococcales</taxon>
        <taxon>Dermacoccaceae</taxon>
        <taxon>Flexivirga</taxon>
    </lineage>
</organism>
<evidence type="ECO:0000313" key="4">
    <source>
        <dbReference type="Proteomes" id="UP001596298"/>
    </source>
</evidence>
<proteinExistence type="predicted"/>
<evidence type="ECO:0000313" key="3">
    <source>
        <dbReference type="EMBL" id="MFC6704650.1"/>
    </source>
</evidence>
<evidence type="ECO:0000256" key="1">
    <source>
        <dbReference type="SAM" id="MobiDB-lite"/>
    </source>
</evidence>
<dbReference type="Pfam" id="PF01936">
    <property type="entry name" value="NYN"/>
    <property type="match status" value="1"/>
</dbReference>
<dbReference type="RefSeq" id="WP_382399077.1">
    <property type="nucleotide sequence ID" value="NZ_JBHSWH010000001.1"/>
</dbReference>
<dbReference type="Gene3D" id="3.40.50.1010">
    <property type="entry name" value="5'-nuclease"/>
    <property type="match status" value="1"/>
</dbReference>
<dbReference type="InterPro" id="IPR021139">
    <property type="entry name" value="NYN"/>
</dbReference>
<feature type="domain" description="HTH OST-type" evidence="2">
    <location>
        <begin position="226"/>
        <end position="298"/>
    </location>
</feature>
<feature type="compositionally biased region" description="Basic residues" evidence="1">
    <location>
        <begin position="208"/>
        <end position="219"/>
    </location>
</feature>
<dbReference type="CDD" id="cd11297">
    <property type="entry name" value="PIN_LabA-like_N_1"/>
    <property type="match status" value="1"/>
</dbReference>
<dbReference type="Gene3D" id="3.30.420.610">
    <property type="entry name" value="LOTUS domain-like"/>
    <property type="match status" value="1"/>
</dbReference>
<dbReference type="Proteomes" id="UP001596298">
    <property type="component" value="Unassembled WGS sequence"/>
</dbReference>
<name>A0ABW2ACS7_9MICO</name>
<dbReference type="PANTHER" id="PTHR35811">
    <property type="entry name" value="SLR1870 PROTEIN"/>
    <property type="match status" value="1"/>
</dbReference>
<sequence>MSDDARVAVYVDFDNMVISRYDAVHGPGRWRKDDARDHTPAEPDNEISRRLIEAEVDLGAIIDYASSFGTVALTRAYADWSVPANAAYKRQLIDRAVDLVQLFATSGTKNGADIRLSIDAVDDLFQHADITHVVVVGGDSDYIALAQRCKRMGRYVIGIGVTGSTSRALVAACDDFSSYGDLPGVADVPAPNEDEPETETAVAPVAKKAAKGRTAKKAAKPKEAPSTTLLRRAIQVGAEKSDDGWQHSSSLKSQMQRLDSTFKEKSLGFSSFRAFVESHDDLVETKLLDNGQLAVRLR</sequence>
<dbReference type="PANTHER" id="PTHR35811:SF1">
    <property type="entry name" value="HTH OST-TYPE DOMAIN-CONTAINING PROTEIN"/>
    <property type="match status" value="1"/>
</dbReference>
<dbReference type="CDD" id="cd10146">
    <property type="entry name" value="LabA_like_C"/>
    <property type="match status" value="1"/>
</dbReference>
<reference evidence="4" key="1">
    <citation type="journal article" date="2019" name="Int. J. Syst. Evol. Microbiol.">
        <title>The Global Catalogue of Microorganisms (GCM) 10K type strain sequencing project: providing services to taxonomists for standard genome sequencing and annotation.</title>
        <authorList>
            <consortium name="The Broad Institute Genomics Platform"/>
            <consortium name="The Broad Institute Genome Sequencing Center for Infectious Disease"/>
            <person name="Wu L."/>
            <person name="Ma J."/>
        </authorList>
    </citation>
    <scope>NUCLEOTIDE SEQUENCE [LARGE SCALE GENOMIC DNA]</scope>
    <source>
        <strain evidence="4">CCUG 58127</strain>
    </source>
</reference>
<keyword evidence="4" id="KW-1185">Reference proteome</keyword>
<comment type="caution">
    <text evidence="3">The sequence shown here is derived from an EMBL/GenBank/DDBJ whole genome shotgun (WGS) entry which is preliminary data.</text>
</comment>
<protein>
    <submittedName>
        <fullName evidence="3">NYN domain-containing protein</fullName>
    </submittedName>
</protein>
<dbReference type="Pfam" id="PF12872">
    <property type="entry name" value="OST-HTH"/>
    <property type="match status" value="1"/>
</dbReference>
<dbReference type="InterPro" id="IPR025605">
    <property type="entry name" value="OST-HTH/LOTUS_dom"/>
</dbReference>
<dbReference type="InterPro" id="IPR041966">
    <property type="entry name" value="LOTUS-like"/>
</dbReference>
<dbReference type="PROSITE" id="PS51644">
    <property type="entry name" value="HTH_OST"/>
    <property type="match status" value="1"/>
</dbReference>
<dbReference type="EMBL" id="JBHSWH010000001">
    <property type="protein sequence ID" value="MFC6704650.1"/>
    <property type="molecule type" value="Genomic_DNA"/>
</dbReference>
<accession>A0ABW2ACS7</accession>